<sequence length="117" mass="12328">MVVFSDFCSDSCSVRPTMSTPEPAVKPIRIVTGCAGHSPCAWTGRLTVLTAAAHSAATRAAERKDKRGSRRDEFGIGGTVGGCQQGSGPELWTGTLAGVWAPGQRNKIARFLPKPND</sequence>
<accession>A0A975X268</accession>
<feature type="compositionally biased region" description="Gly residues" evidence="1">
    <location>
        <begin position="75"/>
        <end position="85"/>
    </location>
</feature>
<protein>
    <submittedName>
        <fullName evidence="2">Uncharacterized protein</fullName>
    </submittedName>
</protein>
<gene>
    <name evidence="2" type="ORF">CBM2587_A30095</name>
</gene>
<evidence type="ECO:0000313" key="2">
    <source>
        <dbReference type="EMBL" id="SOY53203.1"/>
    </source>
</evidence>
<feature type="region of interest" description="Disordered" evidence="1">
    <location>
        <begin position="58"/>
        <end position="87"/>
    </location>
</feature>
<dbReference type="EMBL" id="OFSQ01000022">
    <property type="protein sequence ID" value="SOY53203.1"/>
    <property type="molecule type" value="Genomic_DNA"/>
</dbReference>
<dbReference type="Proteomes" id="UP000256780">
    <property type="component" value="Chromosome CBM2587_a"/>
</dbReference>
<comment type="caution">
    <text evidence="2">The sequence shown here is derived from an EMBL/GenBank/DDBJ whole genome shotgun (WGS) entry which is preliminary data.</text>
</comment>
<evidence type="ECO:0000313" key="3">
    <source>
        <dbReference type="Proteomes" id="UP000256780"/>
    </source>
</evidence>
<name>A0A975X268_9BURK</name>
<feature type="compositionally biased region" description="Basic and acidic residues" evidence="1">
    <location>
        <begin position="60"/>
        <end position="74"/>
    </location>
</feature>
<evidence type="ECO:0000256" key="1">
    <source>
        <dbReference type="SAM" id="MobiDB-lite"/>
    </source>
</evidence>
<proteinExistence type="predicted"/>
<reference evidence="2 3" key="1">
    <citation type="submission" date="2018-01" db="EMBL/GenBank/DDBJ databases">
        <authorList>
            <person name="Clerissi C."/>
        </authorList>
    </citation>
    <scope>NUCLEOTIDE SEQUENCE [LARGE SCALE GENOMIC DNA]</scope>
    <source>
        <strain evidence="2">Cupriavidus sp. LMG 19464</strain>
    </source>
</reference>
<organism evidence="2 3">
    <name type="scientific">Cupriavidus taiwanensis</name>
    <dbReference type="NCBI Taxonomy" id="164546"/>
    <lineage>
        <taxon>Bacteria</taxon>
        <taxon>Pseudomonadati</taxon>
        <taxon>Pseudomonadota</taxon>
        <taxon>Betaproteobacteria</taxon>
        <taxon>Burkholderiales</taxon>
        <taxon>Burkholderiaceae</taxon>
        <taxon>Cupriavidus</taxon>
    </lineage>
</organism>
<dbReference type="AlphaFoldDB" id="A0A975X268"/>